<dbReference type="PANTHER" id="PTHR11571:SF256">
    <property type="entry name" value="GST C-TERMINAL DOMAIN-CONTAINING PROTEIN-RELATED"/>
    <property type="match status" value="1"/>
</dbReference>
<organism evidence="4 5">
    <name type="scientific">Pristionchus entomophagus</name>
    <dbReference type="NCBI Taxonomy" id="358040"/>
    <lineage>
        <taxon>Eukaryota</taxon>
        <taxon>Metazoa</taxon>
        <taxon>Ecdysozoa</taxon>
        <taxon>Nematoda</taxon>
        <taxon>Chromadorea</taxon>
        <taxon>Rhabditida</taxon>
        <taxon>Rhabditina</taxon>
        <taxon>Diplogasteromorpha</taxon>
        <taxon>Diplogasteroidea</taxon>
        <taxon>Neodiplogasteridae</taxon>
        <taxon>Pristionchus</taxon>
    </lineage>
</organism>
<evidence type="ECO:0000313" key="5">
    <source>
        <dbReference type="Proteomes" id="UP001432027"/>
    </source>
</evidence>
<accession>A0AAV5SMT4</accession>
<dbReference type="FunFam" id="3.40.30.10:FF:000258">
    <property type="entry name" value="Glutathione S-transferase"/>
    <property type="match status" value="1"/>
</dbReference>
<protein>
    <recommendedName>
        <fullName evidence="6">Glutathione S-transferase</fullName>
    </recommendedName>
</protein>
<sequence length="366" mass="42586">MGNGATKPSGSKKESTTKNKSSKVAPYPQERRASAVFERRPDSMIRREDLYGGPSPHSSYVRRSSYDGRDSRFSYDRGFVRSSVARLPSSPVYRDVRSSYSYDRNRNAIYNPTDFLYNPSRHDFGTAKYDTRDYRRDDYRSDRRNFRRTPSPVPAYRLVYFDKRGRAEAIRQLFVVAGVEFMDDRVTDGEWKTAKHRTPFQQLPILDVDGILLGQTHSIIRFLARKFGFAGRSATEEAIIDSLSERYSDFFDDISPWVVVVEGYAKGDEESRRLFQRHLRETVLYPAALTFFECIEMFLKKANGYLVGSDLSYADFLITEGIAQIAEIEPRILDGHKRIDEYVRRIRKLPRLKEWIAERPVTTKHR</sequence>
<evidence type="ECO:0000313" key="4">
    <source>
        <dbReference type="EMBL" id="GMS84037.1"/>
    </source>
</evidence>
<dbReference type="SFLD" id="SFLDG01205">
    <property type="entry name" value="AMPS.1"/>
    <property type="match status" value="1"/>
</dbReference>
<dbReference type="GO" id="GO:0006749">
    <property type="term" value="P:glutathione metabolic process"/>
    <property type="evidence" value="ECO:0007669"/>
    <property type="project" value="TreeGrafter"/>
</dbReference>
<dbReference type="PROSITE" id="PS50405">
    <property type="entry name" value="GST_CTER"/>
    <property type="match status" value="1"/>
</dbReference>
<dbReference type="CDD" id="cd03039">
    <property type="entry name" value="GST_N_Sigma_like"/>
    <property type="match status" value="1"/>
</dbReference>
<dbReference type="InterPro" id="IPR040079">
    <property type="entry name" value="Glutathione_S-Trfase"/>
</dbReference>
<dbReference type="SFLD" id="SFLDG00363">
    <property type="entry name" value="AMPS_(cytGST):_Alpha-__Mu-__Pi"/>
    <property type="match status" value="1"/>
</dbReference>
<dbReference type="SUPFAM" id="SSF47616">
    <property type="entry name" value="GST C-terminal domain-like"/>
    <property type="match status" value="1"/>
</dbReference>
<keyword evidence="5" id="KW-1185">Reference proteome</keyword>
<dbReference type="Gene3D" id="1.20.1050.10">
    <property type="match status" value="1"/>
</dbReference>
<evidence type="ECO:0000259" key="2">
    <source>
        <dbReference type="PROSITE" id="PS50404"/>
    </source>
</evidence>
<reference evidence="4" key="1">
    <citation type="submission" date="2023-10" db="EMBL/GenBank/DDBJ databases">
        <title>Genome assembly of Pristionchus species.</title>
        <authorList>
            <person name="Yoshida K."/>
            <person name="Sommer R.J."/>
        </authorList>
    </citation>
    <scope>NUCLEOTIDE SEQUENCE</scope>
    <source>
        <strain evidence="4">RS0144</strain>
    </source>
</reference>
<dbReference type="InterPro" id="IPR004046">
    <property type="entry name" value="GST_C"/>
</dbReference>
<dbReference type="InterPro" id="IPR036282">
    <property type="entry name" value="Glutathione-S-Trfase_C_sf"/>
</dbReference>
<dbReference type="AlphaFoldDB" id="A0AAV5SMT4"/>
<evidence type="ECO:0000256" key="1">
    <source>
        <dbReference type="SAM" id="MobiDB-lite"/>
    </source>
</evidence>
<feature type="region of interest" description="Disordered" evidence="1">
    <location>
        <begin position="1"/>
        <end position="67"/>
    </location>
</feature>
<gene>
    <name evidence="4" type="ORF">PENTCL1PPCAC_6212</name>
</gene>
<dbReference type="PROSITE" id="PS50404">
    <property type="entry name" value="GST_NTER"/>
    <property type="match status" value="1"/>
</dbReference>
<dbReference type="GO" id="GO:0004364">
    <property type="term" value="F:glutathione transferase activity"/>
    <property type="evidence" value="ECO:0007669"/>
    <property type="project" value="UniProtKB-ARBA"/>
</dbReference>
<proteinExistence type="predicted"/>
<feature type="domain" description="GST C-terminal" evidence="3">
    <location>
        <begin position="233"/>
        <end position="366"/>
    </location>
</feature>
<feature type="compositionally biased region" description="Basic and acidic residues" evidence="1">
    <location>
        <begin position="29"/>
        <end position="50"/>
    </location>
</feature>
<evidence type="ECO:0008006" key="6">
    <source>
        <dbReference type="Google" id="ProtNLM"/>
    </source>
</evidence>
<evidence type="ECO:0000259" key="3">
    <source>
        <dbReference type="PROSITE" id="PS50405"/>
    </source>
</evidence>
<name>A0AAV5SMT4_9BILA</name>
<dbReference type="InterPro" id="IPR050213">
    <property type="entry name" value="GST_superfamily"/>
</dbReference>
<dbReference type="Proteomes" id="UP001432027">
    <property type="component" value="Unassembled WGS sequence"/>
</dbReference>
<dbReference type="Gene3D" id="3.40.30.10">
    <property type="entry name" value="Glutaredoxin"/>
    <property type="match status" value="1"/>
</dbReference>
<dbReference type="CDD" id="cd03192">
    <property type="entry name" value="GST_C_Sigma_like"/>
    <property type="match status" value="1"/>
</dbReference>
<feature type="domain" description="GST N-terminal" evidence="2">
    <location>
        <begin position="154"/>
        <end position="231"/>
    </location>
</feature>
<dbReference type="SFLD" id="SFLDS00019">
    <property type="entry name" value="Glutathione_Transferase_(cytos"/>
    <property type="match status" value="1"/>
</dbReference>
<dbReference type="InterPro" id="IPR036249">
    <property type="entry name" value="Thioredoxin-like_sf"/>
</dbReference>
<dbReference type="Pfam" id="PF14497">
    <property type="entry name" value="GST_C_3"/>
    <property type="match status" value="1"/>
</dbReference>
<dbReference type="InterPro" id="IPR004045">
    <property type="entry name" value="Glutathione_S-Trfase_N"/>
</dbReference>
<dbReference type="SUPFAM" id="SSF52833">
    <property type="entry name" value="Thioredoxin-like"/>
    <property type="match status" value="1"/>
</dbReference>
<dbReference type="EMBL" id="BTSX01000002">
    <property type="protein sequence ID" value="GMS84037.1"/>
    <property type="molecule type" value="Genomic_DNA"/>
</dbReference>
<dbReference type="PANTHER" id="PTHR11571">
    <property type="entry name" value="GLUTATHIONE S-TRANSFERASE"/>
    <property type="match status" value="1"/>
</dbReference>
<dbReference type="InterPro" id="IPR010987">
    <property type="entry name" value="Glutathione-S-Trfase_C-like"/>
</dbReference>
<comment type="caution">
    <text evidence="4">The sequence shown here is derived from an EMBL/GenBank/DDBJ whole genome shotgun (WGS) entry which is preliminary data.</text>
</comment>